<feature type="region of interest" description="Disordered" evidence="1">
    <location>
        <begin position="35"/>
        <end position="84"/>
    </location>
</feature>
<gene>
    <name evidence="2" type="ORF">F2P81_025080</name>
</gene>
<organism evidence="2 3">
    <name type="scientific">Scophthalmus maximus</name>
    <name type="common">Turbot</name>
    <name type="synonym">Psetta maxima</name>
    <dbReference type="NCBI Taxonomy" id="52904"/>
    <lineage>
        <taxon>Eukaryota</taxon>
        <taxon>Metazoa</taxon>
        <taxon>Chordata</taxon>
        <taxon>Craniata</taxon>
        <taxon>Vertebrata</taxon>
        <taxon>Euteleostomi</taxon>
        <taxon>Actinopterygii</taxon>
        <taxon>Neopterygii</taxon>
        <taxon>Teleostei</taxon>
        <taxon>Neoteleostei</taxon>
        <taxon>Acanthomorphata</taxon>
        <taxon>Carangaria</taxon>
        <taxon>Pleuronectiformes</taxon>
        <taxon>Pleuronectoidei</taxon>
        <taxon>Scophthalmidae</taxon>
        <taxon>Scophthalmus</taxon>
    </lineage>
</organism>
<comment type="caution">
    <text evidence="2">The sequence shown here is derived from an EMBL/GenBank/DDBJ whole genome shotgun (WGS) entry which is preliminary data.</text>
</comment>
<dbReference type="Proteomes" id="UP000438429">
    <property type="component" value="Unassembled WGS sequence"/>
</dbReference>
<name>A0A6A4RRM1_SCOMX</name>
<evidence type="ECO:0000256" key="1">
    <source>
        <dbReference type="SAM" id="MobiDB-lite"/>
    </source>
</evidence>
<protein>
    <submittedName>
        <fullName evidence="2">Uncharacterized protein</fullName>
    </submittedName>
</protein>
<proteinExistence type="predicted"/>
<feature type="compositionally biased region" description="Polar residues" evidence="1">
    <location>
        <begin position="73"/>
        <end position="84"/>
    </location>
</feature>
<evidence type="ECO:0000313" key="2">
    <source>
        <dbReference type="EMBL" id="KAF0022688.1"/>
    </source>
</evidence>
<sequence length="84" mass="9452">MFYGSDQRHKDLKTRPLTAGQLRSYWTPGSSARSAIGSAHWDGDAAHEERGLVRTGSKKNHNQNQKPVEPEHVTQNSSEIYVTF</sequence>
<reference evidence="2 3" key="1">
    <citation type="submission" date="2019-06" db="EMBL/GenBank/DDBJ databases">
        <title>Draft genomes of female and male turbot (Scophthalmus maximus).</title>
        <authorList>
            <person name="Xu H."/>
            <person name="Xu X.-W."/>
            <person name="Shao C."/>
            <person name="Chen S."/>
        </authorList>
    </citation>
    <scope>NUCLEOTIDE SEQUENCE [LARGE SCALE GENOMIC DNA]</scope>
    <source>
        <strain evidence="2">Ysfricsl-2016a</strain>
        <tissue evidence="2">Blood</tissue>
    </source>
</reference>
<evidence type="ECO:0000313" key="3">
    <source>
        <dbReference type="Proteomes" id="UP000438429"/>
    </source>
</evidence>
<feature type="compositionally biased region" description="Basic and acidic residues" evidence="1">
    <location>
        <begin position="41"/>
        <end position="52"/>
    </location>
</feature>
<dbReference type="AlphaFoldDB" id="A0A6A4RRM1"/>
<accession>A0A6A4RRM1</accession>
<dbReference type="EMBL" id="VEVO01000024">
    <property type="protein sequence ID" value="KAF0022688.1"/>
    <property type="molecule type" value="Genomic_DNA"/>
</dbReference>